<gene>
    <name evidence="1" type="ORF">S12H4_22283</name>
</gene>
<dbReference type="InterPro" id="IPR027417">
    <property type="entry name" value="P-loop_NTPase"/>
</dbReference>
<dbReference type="SUPFAM" id="SSF52540">
    <property type="entry name" value="P-loop containing nucleoside triphosphate hydrolases"/>
    <property type="match status" value="1"/>
</dbReference>
<dbReference type="Pfam" id="PF13177">
    <property type="entry name" value="DNA_pol3_delta2"/>
    <property type="match status" value="1"/>
</dbReference>
<evidence type="ECO:0008006" key="2">
    <source>
        <dbReference type="Google" id="ProtNLM"/>
    </source>
</evidence>
<dbReference type="EMBL" id="BARW01011591">
    <property type="protein sequence ID" value="GAI74524.1"/>
    <property type="molecule type" value="Genomic_DNA"/>
</dbReference>
<dbReference type="PANTHER" id="PTHR11669:SF0">
    <property type="entry name" value="PROTEIN STICHEL-LIKE 2"/>
    <property type="match status" value="1"/>
</dbReference>
<dbReference type="PANTHER" id="PTHR11669">
    <property type="entry name" value="REPLICATION FACTOR C / DNA POLYMERASE III GAMMA-TAU SUBUNIT"/>
    <property type="match status" value="1"/>
</dbReference>
<proteinExistence type="predicted"/>
<dbReference type="GO" id="GO:0006261">
    <property type="term" value="P:DNA-templated DNA replication"/>
    <property type="evidence" value="ECO:0007669"/>
    <property type="project" value="TreeGrafter"/>
</dbReference>
<sequence>MAYQVLSRKWRPQLFEEIVGQDHIVRTLKNAISLERIAHAYLFAGMRGTGKTSTARILAKALNCKSPHSFLG</sequence>
<comment type="caution">
    <text evidence="1">The sequence shown here is derived from an EMBL/GenBank/DDBJ whole genome shotgun (WGS) entry which is preliminary data.</text>
</comment>
<dbReference type="Gene3D" id="3.40.50.300">
    <property type="entry name" value="P-loop containing nucleotide triphosphate hydrolases"/>
    <property type="match status" value="1"/>
</dbReference>
<dbReference type="AlphaFoldDB" id="X1T3D8"/>
<evidence type="ECO:0000313" key="1">
    <source>
        <dbReference type="EMBL" id="GAI74524.1"/>
    </source>
</evidence>
<reference evidence="1" key="1">
    <citation type="journal article" date="2014" name="Front. Microbiol.">
        <title>High frequency of phylogenetically diverse reductive dehalogenase-homologous genes in deep subseafloor sedimentary metagenomes.</title>
        <authorList>
            <person name="Kawai M."/>
            <person name="Futagami T."/>
            <person name="Toyoda A."/>
            <person name="Takaki Y."/>
            <person name="Nishi S."/>
            <person name="Hori S."/>
            <person name="Arai W."/>
            <person name="Tsubouchi T."/>
            <person name="Morono Y."/>
            <person name="Uchiyama I."/>
            <person name="Ito T."/>
            <person name="Fujiyama A."/>
            <person name="Inagaki F."/>
            <person name="Takami H."/>
        </authorList>
    </citation>
    <scope>NUCLEOTIDE SEQUENCE</scope>
    <source>
        <strain evidence="1">Expedition CK06-06</strain>
    </source>
</reference>
<accession>X1T3D8</accession>
<protein>
    <recommendedName>
        <fullName evidence="2">DNA polymerase III gamma subunit domain-containing protein</fullName>
    </recommendedName>
</protein>
<dbReference type="InterPro" id="IPR050238">
    <property type="entry name" value="DNA_Rep/Repair_Clamp_Loader"/>
</dbReference>
<organism evidence="1">
    <name type="scientific">marine sediment metagenome</name>
    <dbReference type="NCBI Taxonomy" id="412755"/>
    <lineage>
        <taxon>unclassified sequences</taxon>
        <taxon>metagenomes</taxon>
        <taxon>ecological metagenomes</taxon>
    </lineage>
</organism>
<name>X1T3D8_9ZZZZ</name>